<feature type="transmembrane region" description="Helical" evidence="1">
    <location>
        <begin position="296"/>
        <end position="318"/>
    </location>
</feature>
<dbReference type="PANTHER" id="PTHR43044:SF1">
    <property type="entry name" value="QUINOL:CYTOCHROME C OXIDOREDUCTASE QUINONE-BINDING SUBUNIT 2"/>
    <property type="match status" value="1"/>
</dbReference>
<dbReference type="PANTHER" id="PTHR43044">
    <property type="match status" value="1"/>
</dbReference>
<name>A0A538SFD5_UNCEI</name>
<protein>
    <submittedName>
        <fullName evidence="2">Molybdopterin oxidoreductase</fullName>
    </submittedName>
</protein>
<feature type="transmembrane region" description="Helical" evidence="1">
    <location>
        <begin position="330"/>
        <end position="354"/>
    </location>
</feature>
<keyword evidence="1" id="KW-0812">Transmembrane</keyword>
<feature type="transmembrane region" description="Helical" evidence="1">
    <location>
        <begin position="62"/>
        <end position="87"/>
    </location>
</feature>
<feature type="transmembrane region" description="Helical" evidence="1">
    <location>
        <begin position="360"/>
        <end position="378"/>
    </location>
</feature>
<evidence type="ECO:0000313" key="2">
    <source>
        <dbReference type="EMBL" id="TMQ50085.1"/>
    </source>
</evidence>
<accession>A0A538SFD5</accession>
<comment type="caution">
    <text evidence="2">The sequence shown here is derived from an EMBL/GenBank/DDBJ whole genome shotgun (WGS) entry which is preliminary data.</text>
</comment>
<dbReference type="AlphaFoldDB" id="A0A538SFD5"/>
<feature type="transmembrane region" description="Helical" evidence="1">
    <location>
        <begin position="212"/>
        <end position="240"/>
    </location>
</feature>
<feature type="transmembrane region" description="Helical" evidence="1">
    <location>
        <begin position="185"/>
        <end position="206"/>
    </location>
</feature>
<dbReference type="EMBL" id="VBOR01000043">
    <property type="protein sequence ID" value="TMQ50085.1"/>
    <property type="molecule type" value="Genomic_DNA"/>
</dbReference>
<evidence type="ECO:0000256" key="1">
    <source>
        <dbReference type="SAM" id="Phobius"/>
    </source>
</evidence>
<feature type="transmembrane region" description="Helical" evidence="1">
    <location>
        <begin position="99"/>
        <end position="120"/>
    </location>
</feature>
<gene>
    <name evidence="2" type="ORF">E6K71_03295</name>
</gene>
<evidence type="ECO:0000313" key="3">
    <source>
        <dbReference type="Proteomes" id="UP000316292"/>
    </source>
</evidence>
<feature type="transmembrane region" description="Helical" evidence="1">
    <location>
        <begin position="261"/>
        <end position="284"/>
    </location>
</feature>
<organism evidence="2 3">
    <name type="scientific">Eiseniibacteriota bacterium</name>
    <dbReference type="NCBI Taxonomy" id="2212470"/>
    <lineage>
        <taxon>Bacteria</taxon>
        <taxon>Candidatus Eiseniibacteriota</taxon>
    </lineage>
</organism>
<reference evidence="2 3" key="1">
    <citation type="journal article" date="2019" name="Nat. Microbiol.">
        <title>Mediterranean grassland soil C-N compound turnover is dependent on rainfall and depth, and is mediated by genomically divergent microorganisms.</title>
        <authorList>
            <person name="Diamond S."/>
            <person name="Andeer P.F."/>
            <person name="Li Z."/>
            <person name="Crits-Christoph A."/>
            <person name="Burstein D."/>
            <person name="Anantharaman K."/>
            <person name="Lane K.R."/>
            <person name="Thomas B.C."/>
            <person name="Pan C."/>
            <person name="Northen T.R."/>
            <person name="Banfield J.F."/>
        </authorList>
    </citation>
    <scope>NUCLEOTIDE SEQUENCE [LARGE SCALE GENOMIC DNA]</scope>
    <source>
        <strain evidence="2">WS_1</strain>
    </source>
</reference>
<feature type="transmembrane region" description="Helical" evidence="1">
    <location>
        <begin position="21"/>
        <end position="42"/>
    </location>
</feature>
<sequence length="405" mass="45306">MSAETYAHAAPAQERLKAAPLSVSGAVRVFFGVMIAIGVITFALEVSTDPTRAYAAWLHNYWVFLCLGLAGTFFSAIHYIVGATWSVAVRRIADAFSSCVPLALVLFLVVAVGIPHLYIWSSTAATQGIGAKLIAKGGYLSSNFFIARNVFFLALWSFFSWYFVRNSTRQDETRDYRLTQKSTKISAIFLVTFALTFTLASFDMLMSLEPTWYSTIFGVYCWAGLWQSGLAAIAIVAILLRRQGALDGVVTRAHYHDLGKLIFAFSVFWTYIGFSQFMLIWYANLPEEIEWMIHRIYTGWGAVIIAVAVLRWVIPFFVLMPIKMKENETVLLIVSAGVILGQWLDMYWVIYPAFSPEHAVLSWNEIGVAVGFLGLVGWKVQSFLSRHPVAPHGDPLFPASVRFHS</sequence>
<keyword evidence="1" id="KW-0472">Membrane</keyword>
<proteinExistence type="predicted"/>
<dbReference type="Proteomes" id="UP000316292">
    <property type="component" value="Unassembled WGS sequence"/>
</dbReference>
<feature type="transmembrane region" description="Helical" evidence="1">
    <location>
        <begin position="140"/>
        <end position="164"/>
    </location>
</feature>
<keyword evidence="1" id="KW-1133">Transmembrane helix</keyword>